<keyword evidence="1" id="KW-0808">Transferase</keyword>
<keyword evidence="4" id="KW-1185">Reference proteome</keyword>
<evidence type="ECO:0000313" key="3">
    <source>
        <dbReference type="EMBL" id="PJE94489.1"/>
    </source>
</evidence>
<dbReference type="CDD" id="cd16936">
    <property type="entry name" value="HATPase_RsbW-like"/>
    <property type="match status" value="1"/>
</dbReference>
<evidence type="ECO:0000313" key="4">
    <source>
        <dbReference type="Proteomes" id="UP000230407"/>
    </source>
</evidence>
<keyword evidence="1" id="KW-0723">Serine/threonine-protein kinase</keyword>
<comment type="caution">
    <text evidence="3">The sequence shown here is derived from an EMBL/GenBank/DDBJ whole genome shotgun (WGS) entry which is preliminary data.</text>
</comment>
<dbReference type="AlphaFoldDB" id="A0A2M8LRD5"/>
<dbReference type="PANTHER" id="PTHR35526">
    <property type="entry name" value="ANTI-SIGMA-F FACTOR RSBW-RELATED"/>
    <property type="match status" value="1"/>
</dbReference>
<dbReference type="InterPro" id="IPR003594">
    <property type="entry name" value="HATPase_dom"/>
</dbReference>
<dbReference type="Pfam" id="PF13581">
    <property type="entry name" value="HATPase_c_2"/>
    <property type="match status" value="1"/>
</dbReference>
<accession>A0A2M8LRD5</accession>
<sequence length="206" mass="22542">MAVPNEVTCRLPRHNSSVPRARALLHAMLGEWRMGEDVRDAAELVLSELVTNALRVSVPKGRQVGVRIEHSGAEGLLRLEVSDAGGGWPVVRRPDDDETRGRGLLLVETLTHRWGVRRRACGFGKTVWAELKASDLVAVPAEREVAAVTVQAGQQVRVWGLWHTVRSVRGERSPLGGFTMVLGMDEGPALRVDAAEPLTVRDGRPE</sequence>
<reference evidence="3 4" key="1">
    <citation type="submission" date="2017-11" db="EMBL/GenBank/DDBJ databases">
        <title>Streptomyces carmine sp. nov., a novel actinomycete isolated from Sophora alopecuroides in Xinjiang, China.</title>
        <authorList>
            <person name="Wang Y."/>
            <person name="Luo X."/>
            <person name="Wan C."/>
            <person name="Zhang L."/>
        </authorList>
    </citation>
    <scope>NUCLEOTIDE SEQUENCE [LARGE SCALE GENOMIC DNA]</scope>
    <source>
        <strain evidence="3 4">TRM SA0054</strain>
    </source>
</reference>
<dbReference type="EMBL" id="PGGW01000069">
    <property type="protein sequence ID" value="PJE94489.1"/>
    <property type="molecule type" value="Genomic_DNA"/>
</dbReference>
<dbReference type="InterPro" id="IPR036890">
    <property type="entry name" value="HATPase_C_sf"/>
</dbReference>
<keyword evidence="3" id="KW-0067">ATP-binding</keyword>
<dbReference type="GO" id="GO:0005524">
    <property type="term" value="F:ATP binding"/>
    <property type="evidence" value="ECO:0007669"/>
    <property type="project" value="UniProtKB-KW"/>
</dbReference>
<evidence type="ECO:0000259" key="2">
    <source>
        <dbReference type="Pfam" id="PF13581"/>
    </source>
</evidence>
<dbReference type="SUPFAM" id="SSF55874">
    <property type="entry name" value="ATPase domain of HSP90 chaperone/DNA topoisomerase II/histidine kinase"/>
    <property type="match status" value="1"/>
</dbReference>
<proteinExistence type="predicted"/>
<evidence type="ECO:0000256" key="1">
    <source>
        <dbReference type="ARBA" id="ARBA00022527"/>
    </source>
</evidence>
<gene>
    <name evidence="3" type="ORF">CUT44_30205</name>
</gene>
<keyword evidence="1" id="KW-0418">Kinase</keyword>
<name>A0A2M8LRD5_9ACTN</name>
<dbReference type="Gene3D" id="3.30.565.10">
    <property type="entry name" value="Histidine kinase-like ATPase, C-terminal domain"/>
    <property type="match status" value="1"/>
</dbReference>
<dbReference type="Proteomes" id="UP000230407">
    <property type="component" value="Unassembled WGS sequence"/>
</dbReference>
<dbReference type="GO" id="GO:0004674">
    <property type="term" value="F:protein serine/threonine kinase activity"/>
    <property type="evidence" value="ECO:0007669"/>
    <property type="project" value="UniProtKB-KW"/>
</dbReference>
<keyword evidence="3" id="KW-0547">Nucleotide-binding</keyword>
<dbReference type="PANTHER" id="PTHR35526:SF3">
    <property type="entry name" value="ANTI-SIGMA-F FACTOR RSBW"/>
    <property type="match status" value="1"/>
</dbReference>
<feature type="domain" description="Histidine kinase/HSP90-like ATPase" evidence="2">
    <location>
        <begin position="15"/>
        <end position="127"/>
    </location>
</feature>
<dbReference type="InterPro" id="IPR050267">
    <property type="entry name" value="Anti-sigma-factor_SerPK"/>
</dbReference>
<dbReference type="RefSeq" id="WP_100205099.1">
    <property type="nucleotide sequence ID" value="NZ_PGGW01000069.1"/>
</dbReference>
<protein>
    <submittedName>
        <fullName evidence="3">ATP-binding protein</fullName>
    </submittedName>
</protein>
<organism evidence="3 4">
    <name type="scientific">Streptomyces carminius</name>
    <dbReference type="NCBI Taxonomy" id="2665496"/>
    <lineage>
        <taxon>Bacteria</taxon>
        <taxon>Bacillati</taxon>
        <taxon>Actinomycetota</taxon>
        <taxon>Actinomycetes</taxon>
        <taxon>Kitasatosporales</taxon>
        <taxon>Streptomycetaceae</taxon>
        <taxon>Streptomyces</taxon>
    </lineage>
</organism>